<dbReference type="PANTHER" id="PTHR12832">
    <property type="entry name" value="TESTIS-SPECIFIC PROTEIN PBS13 T-COMPLEX 11"/>
    <property type="match status" value="1"/>
</dbReference>
<sequence>MDVDSRNTSASPWHRSLIRTESPLAGEEKCVERGRRSSTSEEPAARDAYLPPPTPPHHQNIPEQLAELLITMIGERKVGELSGEDLAEAFRDGPDVPPVTTQSLSELDIQSIITNIKLRHDVNFDRDLSFRPNVDGVKGIEKKRAQDKYKNALIAELTLYGLLSQEAPPLRGIEHMKPEDITYHAERRLPTLFHTIREVLKSLVPDRDHTRVEEHLDVSMLMQEIERGVCDMVRLAEWIAHLLKEHCAPMRDDLVDNMVTSTKAGVSQNDVTLIVRGLSELLGILEAMKLDVANHQIRNLKTILIEDTLNFEKHYHLDRLVHGRSRVNVNTTQSWYADANDEFGSQCTPRSRDVSGFQLEVFTRAVVAILFGRDGRSNFPDTFYLDHDRLRLLQAEIDDLVFVEICMEMFAVLAKELGSSGTITLAIGQELRTSISAIMGEASDLRPQQWMMNSEALSLEILRQASRLAGRSPTYHFDRLADANQHLRRLFVNNFAQHAAQLEAALLPQILGSADRHGSSSPMELFNSLVSVSSSTPLPPYPAQPLLSDTCAFAPLHQEIAKLTDIANRITHIVLLHWRVWGHIAYLQDDDSQQSSIVPSDDEMSRSSISPHPTLSHCSQPHVSDEAAQVVATMKTGEPLDSSQEAHVAHQTPSQ</sequence>
<dbReference type="InterPro" id="IPR008862">
    <property type="entry name" value="Tcp11"/>
</dbReference>
<dbReference type="GO" id="GO:0010737">
    <property type="term" value="P:protein kinase A signaling"/>
    <property type="evidence" value="ECO:0007669"/>
    <property type="project" value="TreeGrafter"/>
</dbReference>
<feature type="compositionally biased region" description="Basic and acidic residues" evidence="2">
    <location>
        <begin position="26"/>
        <end position="45"/>
    </location>
</feature>
<dbReference type="PANTHER" id="PTHR12832:SF11">
    <property type="entry name" value="LD23868P"/>
    <property type="match status" value="1"/>
</dbReference>
<dbReference type="EMBL" id="JAPEUY010000016">
    <property type="protein sequence ID" value="KAJ4365088.1"/>
    <property type="molecule type" value="Genomic_DNA"/>
</dbReference>
<keyword evidence="4" id="KW-1185">Reference proteome</keyword>
<proteinExistence type="inferred from homology"/>
<feature type="region of interest" description="Disordered" evidence="2">
    <location>
        <begin position="1"/>
        <end position="57"/>
    </location>
</feature>
<accession>A0A9W9CJ46</accession>
<comment type="similarity">
    <text evidence="1">Belongs to the TCP11 family.</text>
</comment>
<evidence type="ECO:0000313" key="4">
    <source>
        <dbReference type="Proteomes" id="UP001140560"/>
    </source>
</evidence>
<feature type="compositionally biased region" description="Polar residues" evidence="2">
    <location>
        <begin position="1"/>
        <end position="11"/>
    </location>
</feature>
<reference evidence="3" key="1">
    <citation type="submission" date="2022-10" db="EMBL/GenBank/DDBJ databases">
        <title>Tapping the CABI collections for fungal endophytes: first genome assemblies for Collariella, Neodidymelliopsis, Ascochyta clinopodiicola, Didymella pomorum, Didymosphaeria variabile, Neocosmospora piperis and Neocucurbitaria cava.</title>
        <authorList>
            <person name="Hill R."/>
        </authorList>
    </citation>
    <scope>NUCLEOTIDE SEQUENCE</scope>
    <source>
        <strain evidence="3">IMI 356814</strain>
    </source>
</reference>
<evidence type="ECO:0000256" key="2">
    <source>
        <dbReference type="SAM" id="MobiDB-lite"/>
    </source>
</evidence>
<evidence type="ECO:0000256" key="1">
    <source>
        <dbReference type="ARBA" id="ARBA00010954"/>
    </source>
</evidence>
<comment type="caution">
    <text evidence="3">The sequence shown here is derived from an EMBL/GenBank/DDBJ whole genome shotgun (WGS) entry which is preliminary data.</text>
</comment>
<feature type="region of interest" description="Disordered" evidence="2">
    <location>
        <begin position="592"/>
        <end position="655"/>
    </location>
</feature>
<evidence type="ECO:0000313" key="3">
    <source>
        <dbReference type="EMBL" id="KAJ4365088.1"/>
    </source>
</evidence>
<feature type="compositionally biased region" description="Polar residues" evidence="2">
    <location>
        <begin position="606"/>
        <end position="622"/>
    </location>
</feature>
<dbReference type="OrthoDB" id="276323at2759"/>
<protein>
    <submittedName>
        <fullName evidence="3">Protein SOSEKI 1</fullName>
    </submittedName>
</protein>
<gene>
    <name evidence="3" type="primary">SOK1</name>
    <name evidence="3" type="ORF">N0V83_008705</name>
</gene>
<feature type="compositionally biased region" description="Polar residues" evidence="2">
    <location>
        <begin position="641"/>
        <end position="655"/>
    </location>
</feature>
<organism evidence="3 4">
    <name type="scientific">Neocucurbitaria cava</name>
    <dbReference type="NCBI Taxonomy" id="798079"/>
    <lineage>
        <taxon>Eukaryota</taxon>
        <taxon>Fungi</taxon>
        <taxon>Dikarya</taxon>
        <taxon>Ascomycota</taxon>
        <taxon>Pezizomycotina</taxon>
        <taxon>Dothideomycetes</taxon>
        <taxon>Pleosporomycetidae</taxon>
        <taxon>Pleosporales</taxon>
        <taxon>Pleosporineae</taxon>
        <taxon>Cucurbitariaceae</taxon>
        <taxon>Neocucurbitaria</taxon>
    </lineage>
</organism>
<name>A0A9W9CJ46_9PLEO</name>
<dbReference type="AlphaFoldDB" id="A0A9W9CJ46"/>
<dbReference type="Pfam" id="PF05794">
    <property type="entry name" value="Tcp11"/>
    <property type="match status" value="1"/>
</dbReference>
<dbReference type="Proteomes" id="UP001140560">
    <property type="component" value="Unassembled WGS sequence"/>
</dbReference>